<organism evidence="11 12">
    <name type="scientific">Leptosia nina</name>
    <dbReference type="NCBI Taxonomy" id="320188"/>
    <lineage>
        <taxon>Eukaryota</taxon>
        <taxon>Metazoa</taxon>
        <taxon>Ecdysozoa</taxon>
        <taxon>Arthropoda</taxon>
        <taxon>Hexapoda</taxon>
        <taxon>Insecta</taxon>
        <taxon>Pterygota</taxon>
        <taxon>Neoptera</taxon>
        <taxon>Endopterygota</taxon>
        <taxon>Lepidoptera</taxon>
        <taxon>Glossata</taxon>
        <taxon>Ditrysia</taxon>
        <taxon>Papilionoidea</taxon>
        <taxon>Pieridae</taxon>
        <taxon>Pierinae</taxon>
        <taxon>Leptosia</taxon>
    </lineage>
</organism>
<proteinExistence type="inferred from homology"/>
<feature type="transmembrane region" description="Helical" evidence="10">
    <location>
        <begin position="109"/>
        <end position="128"/>
    </location>
</feature>
<gene>
    <name evidence="11" type="ORF">LNINA_LOCUS12388</name>
</gene>
<evidence type="ECO:0000256" key="1">
    <source>
        <dbReference type="ARBA" id="ARBA00004141"/>
    </source>
</evidence>
<feature type="transmembrane region" description="Helical" evidence="10">
    <location>
        <begin position="202"/>
        <end position="221"/>
    </location>
</feature>
<feature type="transmembrane region" description="Helical" evidence="10">
    <location>
        <begin position="227"/>
        <end position="249"/>
    </location>
</feature>
<accession>A0AAV1JVQ3</accession>
<evidence type="ECO:0000256" key="4">
    <source>
        <dbReference type="ARBA" id="ARBA00022692"/>
    </source>
</evidence>
<evidence type="ECO:0000256" key="7">
    <source>
        <dbReference type="ARBA" id="ARBA00023098"/>
    </source>
</evidence>
<dbReference type="GO" id="GO:0019367">
    <property type="term" value="P:fatty acid elongation, saturated fatty acid"/>
    <property type="evidence" value="ECO:0007669"/>
    <property type="project" value="TreeGrafter"/>
</dbReference>
<dbReference type="EMBL" id="CAVLEF010000225">
    <property type="protein sequence ID" value="CAK1553384.1"/>
    <property type="molecule type" value="Genomic_DNA"/>
</dbReference>
<dbReference type="PANTHER" id="PTHR11157:SF116">
    <property type="entry name" value="ELONGATION OF VERY LONG CHAIN FATTY ACIDS PROTEIN-RELATED"/>
    <property type="match status" value="1"/>
</dbReference>
<sequence>MDEISEHTPSLWANDEILQNWFLMGSPVPLGLLLASYWYFVLQVGPSYMSKRPPYNLTSVLAVYNVVQVLFSLRLFSTGAYILGTYGFFPTECSGDKYSEAHLLSLTGIYYFLLVKIIDLLDTVFFILRKKNNQASFLHIYHHSSMIILTWLSLKHEGNVVSIVFIGTLNSLVHVVMYTYYTLSAYPQFTKYLWWKKYLTKFQLAQFVILIAQLVLEYKFATCKPSYILVTTITLNLVLLIYLFSIFYIKTYTTKVKTNKTEKKSDDEVLLERLLPDD</sequence>
<dbReference type="GO" id="GO:0030148">
    <property type="term" value="P:sphingolipid biosynthetic process"/>
    <property type="evidence" value="ECO:0007669"/>
    <property type="project" value="TreeGrafter"/>
</dbReference>
<comment type="subcellular location">
    <subcellularLocation>
        <location evidence="1">Membrane</location>
        <topology evidence="1">Multi-pass membrane protein</topology>
    </subcellularLocation>
</comment>
<dbReference type="GO" id="GO:0009922">
    <property type="term" value="F:fatty acid elongase activity"/>
    <property type="evidence" value="ECO:0007669"/>
    <property type="project" value="UniProtKB-EC"/>
</dbReference>
<comment type="caution">
    <text evidence="11">The sequence shown here is derived from an EMBL/GenBank/DDBJ whole genome shotgun (WGS) entry which is preliminary data.</text>
</comment>
<reference evidence="11 12" key="1">
    <citation type="submission" date="2023-11" db="EMBL/GenBank/DDBJ databases">
        <authorList>
            <person name="Okamura Y."/>
        </authorList>
    </citation>
    <scope>NUCLEOTIDE SEQUENCE [LARGE SCALE GENOMIC DNA]</scope>
</reference>
<evidence type="ECO:0000313" key="12">
    <source>
        <dbReference type="Proteomes" id="UP001497472"/>
    </source>
</evidence>
<comment type="catalytic activity">
    <reaction evidence="10">
        <text>a very-long-chain acyl-CoA + malonyl-CoA + H(+) = a very-long-chain 3-oxoacyl-CoA + CO2 + CoA</text>
        <dbReference type="Rhea" id="RHEA:32727"/>
        <dbReference type="ChEBI" id="CHEBI:15378"/>
        <dbReference type="ChEBI" id="CHEBI:16526"/>
        <dbReference type="ChEBI" id="CHEBI:57287"/>
        <dbReference type="ChEBI" id="CHEBI:57384"/>
        <dbReference type="ChEBI" id="CHEBI:90725"/>
        <dbReference type="ChEBI" id="CHEBI:90736"/>
        <dbReference type="EC" id="2.3.1.199"/>
    </reaction>
</comment>
<protein>
    <recommendedName>
        <fullName evidence="10">Elongation of very long chain fatty acids protein</fullName>
        <ecNumber evidence="10">2.3.1.199</ecNumber>
    </recommendedName>
    <alternativeName>
        <fullName evidence="10">Very-long-chain 3-oxoacyl-CoA synthase</fullName>
    </alternativeName>
</protein>
<feature type="transmembrane region" description="Helical" evidence="10">
    <location>
        <begin position="61"/>
        <end position="89"/>
    </location>
</feature>
<evidence type="ECO:0000256" key="9">
    <source>
        <dbReference type="ARBA" id="ARBA00023160"/>
    </source>
</evidence>
<evidence type="ECO:0000256" key="8">
    <source>
        <dbReference type="ARBA" id="ARBA00023136"/>
    </source>
</evidence>
<dbReference type="AlphaFoldDB" id="A0AAV1JVQ3"/>
<evidence type="ECO:0000256" key="10">
    <source>
        <dbReference type="RuleBase" id="RU361115"/>
    </source>
</evidence>
<keyword evidence="5 10" id="KW-0276">Fatty acid metabolism</keyword>
<dbReference type="GO" id="GO:0042761">
    <property type="term" value="P:very long-chain fatty acid biosynthetic process"/>
    <property type="evidence" value="ECO:0007669"/>
    <property type="project" value="TreeGrafter"/>
</dbReference>
<dbReference type="InterPro" id="IPR002076">
    <property type="entry name" value="ELO_fam"/>
</dbReference>
<keyword evidence="12" id="KW-1185">Reference proteome</keyword>
<name>A0AAV1JVQ3_9NEOP</name>
<keyword evidence="8 10" id="KW-0472">Membrane</keyword>
<dbReference type="GO" id="GO:0005789">
    <property type="term" value="C:endoplasmic reticulum membrane"/>
    <property type="evidence" value="ECO:0007669"/>
    <property type="project" value="TreeGrafter"/>
</dbReference>
<dbReference type="GO" id="GO:0034625">
    <property type="term" value="P:fatty acid elongation, monounsaturated fatty acid"/>
    <property type="evidence" value="ECO:0007669"/>
    <property type="project" value="TreeGrafter"/>
</dbReference>
<evidence type="ECO:0000256" key="2">
    <source>
        <dbReference type="ARBA" id="ARBA00022516"/>
    </source>
</evidence>
<feature type="transmembrane region" description="Helical" evidence="10">
    <location>
        <begin position="160"/>
        <end position="181"/>
    </location>
</feature>
<keyword evidence="2 10" id="KW-0444">Lipid biosynthesis</keyword>
<dbReference type="EC" id="2.3.1.199" evidence="10"/>
<evidence type="ECO:0000256" key="6">
    <source>
        <dbReference type="ARBA" id="ARBA00022989"/>
    </source>
</evidence>
<evidence type="ECO:0000313" key="11">
    <source>
        <dbReference type="EMBL" id="CAK1553384.1"/>
    </source>
</evidence>
<dbReference type="Pfam" id="PF01151">
    <property type="entry name" value="ELO"/>
    <property type="match status" value="1"/>
</dbReference>
<evidence type="ECO:0000256" key="5">
    <source>
        <dbReference type="ARBA" id="ARBA00022832"/>
    </source>
</evidence>
<comment type="similarity">
    <text evidence="10">Belongs to the ELO family.</text>
</comment>
<keyword evidence="9 10" id="KW-0275">Fatty acid biosynthesis</keyword>
<dbReference type="GO" id="GO:0034626">
    <property type="term" value="P:fatty acid elongation, polyunsaturated fatty acid"/>
    <property type="evidence" value="ECO:0007669"/>
    <property type="project" value="TreeGrafter"/>
</dbReference>
<keyword evidence="7 10" id="KW-0443">Lipid metabolism</keyword>
<dbReference type="Proteomes" id="UP001497472">
    <property type="component" value="Unassembled WGS sequence"/>
</dbReference>
<feature type="transmembrane region" description="Helical" evidence="10">
    <location>
        <begin position="20"/>
        <end position="40"/>
    </location>
</feature>
<feature type="transmembrane region" description="Helical" evidence="10">
    <location>
        <begin position="135"/>
        <end position="154"/>
    </location>
</feature>
<dbReference type="PANTHER" id="PTHR11157">
    <property type="entry name" value="FATTY ACID ACYL TRANSFERASE-RELATED"/>
    <property type="match status" value="1"/>
</dbReference>
<keyword evidence="3 10" id="KW-0808">Transferase</keyword>
<evidence type="ECO:0000256" key="3">
    <source>
        <dbReference type="ARBA" id="ARBA00022679"/>
    </source>
</evidence>
<keyword evidence="4 10" id="KW-0812">Transmembrane</keyword>
<keyword evidence="6 10" id="KW-1133">Transmembrane helix</keyword>